<dbReference type="EMBL" id="BMFY01000009">
    <property type="protein sequence ID" value="GGA18414.1"/>
    <property type="molecule type" value="Genomic_DNA"/>
</dbReference>
<accession>A0A8J2TYY6</accession>
<sequence length="72" mass="7693">MPAAQQRDDDAGDGGVLADHRLADLGADGQQRLPQRVGHVFGLRGAQCRPALRPRLAWLGVLTRLAGLAGRR</sequence>
<evidence type="ECO:0000313" key="2">
    <source>
        <dbReference type="Proteomes" id="UP000616114"/>
    </source>
</evidence>
<reference evidence="1" key="1">
    <citation type="journal article" date="2014" name="Int. J. Syst. Evol. Microbiol.">
        <title>Complete genome sequence of Corynebacterium casei LMG S-19264T (=DSM 44701T), isolated from a smear-ripened cheese.</title>
        <authorList>
            <consortium name="US DOE Joint Genome Institute (JGI-PGF)"/>
            <person name="Walter F."/>
            <person name="Albersmeier A."/>
            <person name="Kalinowski J."/>
            <person name="Ruckert C."/>
        </authorList>
    </citation>
    <scope>NUCLEOTIDE SEQUENCE</scope>
    <source>
        <strain evidence="1">CGMCC 1.12785</strain>
    </source>
</reference>
<comment type="caution">
    <text evidence="1">The sequence shown here is derived from an EMBL/GenBank/DDBJ whole genome shotgun (WGS) entry which is preliminary data.</text>
</comment>
<evidence type="ECO:0000313" key="1">
    <source>
        <dbReference type="EMBL" id="GGA18414.1"/>
    </source>
</evidence>
<organism evidence="1 2">
    <name type="scientific">Sediminivirga luteola</name>
    <dbReference type="NCBI Taxonomy" id="1774748"/>
    <lineage>
        <taxon>Bacteria</taxon>
        <taxon>Bacillati</taxon>
        <taxon>Actinomycetota</taxon>
        <taxon>Actinomycetes</taxon>
        <taxon>Micrococcales</taxon>
        <taxon>Brevibacteriaceae</taxon>
        <taxon>Sediminivirga</taxon>
    </lineage>
</organism>
<name>A0A8J2TYY6_9MICO</name>
<proteinExistence type="predicted"/>
<dbReference type="AlphaFoldDB" id="A0A8J2TYY6"/>
<dbReference type="Proteomes" id="UP000616114">
    <property type="component" value="Unassembled WGS sequence"/>
</dbReference>
<protein>
    <submittedName>
        <fullName evidence="1">Uncharacterized protein</fullName>
    </submittedName>
</protein>
<keyword evidence="2" id="KW-1185">Reference proteome</keyword>
<reference evidence="1" key="2">
    <citation type="submission" date="2020-09" db="EMBL/GenBank/DDBJ databases">
        <authorList>
            <person name="Sun Q."/>
            <person name="Zhou Y."/>
        </authorList>
    </citation>
    <scope>NUCLEOTIDE SEQUENCE</scope>
    <source>
        <strain evidence="1">CGMCC 1.12785</strain>
    </source>
</reference>
<gene>
    <name evidence="1" type="ORF">GCM10011333_21820</name>
</gene>